<dbReference type="GO" id="GO:0006303">
    <property type="term" value="P:double-strand break repair via nonhomologous end joining"/>
    <property type="evidence" value="ECO:0007669"/>
    <property type="project" value="TreeGrafter"/>
</dbReference>
<dbReference type="RefSeq" id="XP_030765992.1">
    <property type="nucleotide sequence ID" value="XM_030910132.1"/>
</dbReference>
<dbReference type="Gene3D" id="1.10.1600.10">
    <property type="match status" value="1"/>
</dbReference>
<dbReference type="RefSeq" id="XP_030765993.1">
    <property type="nucleotide sequence ID" value="XM_030910133.1"/>
</dbReference>
<dbReference type="SUPFAM" id="SSF53300">
    <property type="entry name" value="vWA-like"/>
    <property type="match status" value="1"/>
</dbReference>
<sequence length="527" mass="60649">MDDQSQDIEDPQESLTINFKPSYVIVAIDTHSSMFKTRETDASGETHFFKDALTACFEIADSLLLATGSNSFNQFGVLLADEDHKASLIEVESNMLDSIKFLKEESGLSNAELKTKYERQSSLDVAAFFLLCKKKFKSIISAYYKRTIVFITNNDDPVDGDAQRKFTALNEAKTFEGNSINFEIVSMINDFDYTKFYNELFHLYSEPPTTDVICQDKHGIVEKLLPLIVFRYTKLRTRFYPFENDYGRHLNVMKMNFIRKARLLNNQKASVDGRMLKTVHVLRELGSNKPNPFKYRLRLGVGEEPLRFNEKDRYDIEGNDLPLGFHFQYVSDRQSEAGVVVNKTSILAYDPKEDLEFFQHFWQYCFDRNQVMVCIKKYRNPAPIRYVELIPKFANNQRLFLIKNIPFAGQCHPPKAVVLNPLPDFEVSVEKKDMVRLLIKGLSFDYSPKTFTNLSYAKKKAYVKSKLLDEPLEEVEDVFGNAAQSIDKEIGEVANRIKTLFNLPDSLPRGRKRKAPSALSKGKRTAK</sequence>
<dbReference type="PANTHER" id="PTHR12604:SF2">
    <property type="entry name" value="X-RAY REPAIR CROSS-COMPLEMENTING PROTEIN 6"/>
    <property type="match status" value="1"/>
</dbReference>
<evidence type="ECO:0000259" key="2">
    <source>
        <dbReference type="Pfam" id="PF03731"/>
    </source>
</evidence>
<dbReference type="AlphaFoldDB" id="A0A6J2YRQ4"/>
<dbReference type="OrthoDB" id="3249161at2759"/>
<feature type="region of interest" description="Disordered" evidence="1">
    <location>
        <begin position="505"/>
        <end position="527"/>
    </location>
</feature>
<dbReference type="GO" id="GO:0043564">
    <property type="term" value="C:Ku70:Ku80 complex"/>
    <property type="evidence" value="ECO:0007669"/>
    <property type="project" value="TreeGrafter"/>
</dbReference>
<dbReference type="RefSeq" id="XP_030765994.1">
    <property type="nucleotide sequence ID" value="XM_030910134.1"/>
</dbReference>
<dbReference type="GeneID" id="115890027"/>
<evidence type="ECO:0000313" key="8">
    <source>
        <dbReference type="RefSeq" id="XP_030765994.1"/>
    </source>
</evidence>
<feature type="domain" description="Ku70/Ku80 N-terminal alpha/beta" evidence="2">
    <location>
        <begin position="124"/>
        <end position="202"/>
    </location>
</feature>
<protein>
    <submittedName>
        <fullName evidence="4 5">Uncharacterized protein LOC115890027</fullName>
    </submittedName>
</protein>
<name>A0A6J2YRQ4_SITOR</name>
<evidence type="ECO:0000256" key="1">
    <source>
        <dbReference type="SAM" id="MobiDB-lite"/>
    </source>
</evidence>
<proteinExistence type="predicted"/>
<gene>
    <name evidence="4 5 6 7 8" type="primary">LOC115890027</name>
</gene>
<dbReference type="InterPro" id="IPR005161">
    <property type="entry name" value="Ku_N"/>
</dbReference>
<dbReference type="GO" id="GO:0042162">
    <property type="term" value="F:telomeric DNA binding"/>
    <property type="evidence" value="ECO:0007669"/>
    <property type="project" value="TreeGrafter"/>
</dbReference>
<dbReference type="Pfam" id="PF03731">
    <property type="entry name" value="Ku_N"/>
    <property type="match status" value="1"/>
</dbReference>
<dbReference type="InterPro" id="IPR036465">
    <property type="entry name" value="vWFA_dom_sf"/>
</dbReference>
<evidence type="ECO:0000313" key="6">
    <source>
        <dbReference type="RefSeq" id="XP_030765992.1"/>
    </source>
</evidence>
<evidence type="ECO:0000313" key="4">
    <source>
        <dbReference type="RefSeq" id="XP_030765990.1"/>
    </source>
</evidence>
<evidence type="ECO:0000313" key="5">
    <source>
        <dbReference type="RefSeq" id="XP_030765991.1"/>
    </source>
</evidence>
<keyword evidence="3" id="KW-1185">Reference proteome</keyword>
<evidence type="ECO:0000313" key="7">
    <source>
        <dbReference type="RefSeq" id="XP_030765993.1"/>
    </source>
</evidence>
<dbReference type="KEGG" id="soy:115890027"/>
<reference evidence="4 5" key="1">
    <citation type="submission" date="2025-04" db="UniProtKB">
        <authorList>
            <consortium name="RefSeq"/>
        </authorList>
    </citation>
    <scope>IDENTIFICATION</scope>
    <source>
        <tissue evidence="4 5">Gonads</tissue>
    </source>
</reference>
<dbReference type="RefSeq" id="XP_030765991.1">
    <property type="nucleotide sequence ID" value="XM_030910131.1"/>
</dbReference>
<evidence type="ECO:0000313" key="3">
    <source>
        <dbReference type="Proteomes" id="UP000504635"/>
    </source>
</evidence>
<dbReference type="Proteomes" id="UP000504635">
    <property type="component" value="Unplaced"/>
</dbReference>
<dbReference type="PANTHER" id="PTHR12604">
    <property type="entry name" value="KU AUTOANTIGEN DNA HELICASE"/>
    <property type="match status" value="1"/>
</dbReference>
<dbReference type="InterPro" id="IPR016194">
    <property type="entry name" value="SPOC-like_C_dom_sf"/>
</dbReference>
<dbReference type="GO" id="GO:0000723">
    <property type="term" value="P:telomere maintenance"/>
    <property type="evidence" value="ECO:0007669"/>
    <property type="project" value="TreeGrafter"/>
</dbReference>
<dbReference type="Gene3D" id="3.40.50.410">
    <property type="entry name" value="von Willebrand factor, type A domain"/>
    <property type="match status" value="1"/>
</dbReference>
<feature type="compositionally biased region" description="Basic residues" evidence="1">
    <location>
        <begin position="509"/>
        <end position="527"/>
    </location>
</feature>
<dbReference type="RefSeq" id="XP_030765990.1">
    <property type="nucleotide sequence ID" value="XM_030910130.1"/>
</dbReference>
<organism evidence="3 6">
    <name type="scientific">Sitophilus oryzae</name>
    <name type="common">Rice weevil</name>
    <name type="synonym">Curculio oryzae</name>
    <dbReference type="NCBI Taxonomy" id="7048"/>
    <lineage>
        <taxon>Eukaryota</taxon>
        <taxon>Metazoa</taxon>
        <taxon>Ecdysozoa</taxon>
        <taxon>Arthropoda</taxon>
        <taxon>Hexapoda</taxon>
        <taxon>Insecta</taxon>
        <taxon>Pterygota</taxon>
        <taxon>Neoptera</taxon>
        <taxon>Endopterygota</taxon>
        <taxon>Coleoptera</taxon>
        <taxon>Polyphaga</taxon>
        <taxon>Cucujiformia</taxon>
        <taxon>Curculionidae</taxon>
        <taxon>Dryophthorinae</taxon>
        <taxon>Sitophilus</taxon>
    </lineage>
</organism>
<dbReference type="SUPFAM" id="SSF100939">
    <property type="entry name" value="SPOC domain-like"/>
    <property type="match status" value="1"/>
</dbReference>
<dbReference type="GO" id="GO:0003690">
    <property type="term" value="F:double-stranded DNA binding"/>
    <property type="evidence" value="ECO:0007669"/>
    <property type="project" value="TreeGrafter"/>
</dbReference>
<accession>A0A6J2YRQ4</accession>